<keyword evidence="5" id="KW-0742">SOS response</keyword>
<accession>A0A5C1E858</accession>
<evidence type="ECO:0000313" key="8">
    <source>
        <dbReference type="Proteomes" id="UP000323671"/>
    </source>
</evidence>
<dbReference type="Gene3D" id="1.10.150.20">
    <property type="entry name" value="5' to 3' exonuclease, C-terminal subdomain"/>
    <property type="match status" value="1"/>
</dbReference>
<evidence type="ECO:0000259" key="6">
    <source>
        <dbReference type="PROSITE" id="PS50173"/>
    </source>
</evidence>
<dbReference type="GO" id="GO:0009432">
    <property type="term" value="P:SOS response"/>
    <property type="evidence" value="ECO:0007669"/>
    <property type="project" value="UniProtKB-KW"/>
</dbReference>
<dbReference type="Pfam" id="PF00817">
    <property type="entry name" value="IMS"/>
    <property type="match status" value="1"/>
</dbReference>
<protein>
    <submittedName>
        <fullName evidence="7">DNA polymerase V</fullName>
    </submittedName>
</protein>
<dbReference type="CDD" id="cd01700">
    <property type="entry name" value="PolY_Pol_V_umuC"/>
    <property type="match status" value="1"/>
</dbReference>
<keyword evidence="8" id="KW-1185">Reference proteome</keyword>
<evidence type="ECO:0000313" key="7">
    <source>
        <dbReference type="EMBL" id="QEL64804.1"/>
    </source>
</evidence>
<comment type="similarity">
    <text evidence="1">Belongs to the DNA polymerase type-Y family.</text>
</comment>
<dbReference type="AlphaFoldDB" id="A0A5C1E858"/>
<dbReference type="InterPro" id="IPR043502">
    <property type="entry name" value="DNA/RNA_pol_sf"/>
</dbReference>
<dbReference type="GO" id="GO:0005829">
    <property type="term" value="C:cytosol"/>
    <property type="evidence" value="ECO:0007669"/>
    <property type="project" value="TreeGrafter"/>
</dbReference>
<proteinExistence type="inferred from homology"/>
<feature type="domain" description="UmuC" evidence="6">
    <location>
        <begin position="4"/>
        <end position="189"/>
    </location>
</feature>
<dbReference type="Proteomes" id="UP000323671">
    <property type="component" value="Chromosome"/>
</dbReference>
<dbReference type="Gene3D" id="3.30.70.270">
    <property type="match status" value="1"/>
</dbReference>
<dbReference type="SUPFAM" id="SSF56672">
    <property type="entry name" value="DNA/RNA polymerases"/>
    <property type="match status" value="1"/>
</dbReference>
<evidence type="ECO:0000256" key="3">
    <source>
        <dbReference type="ARBA" id="ARBA00023199"/>
    </source>
</evidence>
<dbReference type="GO" id="GO:0042276">
    <property type="term" value="P:error-prone translesion synthesis"/>
    <property type="evidence" value="ECO:0007669"/>
    <property type="project" value="TreeGrafter"/>
</dbReference>
<dbReference type="Pfam" id="PF13438">
    <property type="entry name" value="DUF4113"/>
    <property type="match status" value="1"/>
</dbReference>
<dbReference type="PANTHER" id="PTHR11076:SF34">
    <property type="entry name" value="PROTEIN UMUC"/>
    <property type="match status" value="1"/>
</dbReference>
<keyword evidence="2" id="KW-0227">DNA damage</keyword>
<dbReference type="GO" id="GO:0003684">
    <property type="term" value="F:damaged DNA binding"/>
    <property type="evidence" value="ECO:0007669"/>
    <property type="project" value="InterPro"/>
</dbReference>
<reference evidence="7 8" key="1">
    <citation type="submission" date="2017-07" db="EMBL/GenBank/DDBJ databases">
        <title>Complete genome sequence of Oryzomicrobium terrae TPP412.</title>
        <authorList>
            <person name="Chiu L.-W."/>
            <person name="Lo K.-J."/>
            <person name="Tsai Y.-M."/>
            <person name="Lin S.-S."/>
            <person name="Kuo C.-H."/>
            <person name="Liu C.-T."/>
        </authorList>
    </citation>
    <scope>NUCLEOTIDE SEQUENCE [LARGE SCALE GENOMIC DNA]</scope>
    <source>
        <strain evidence="7 8">TPP412</strain>
    </source>
</reference>
<dbReference type="NCBIfam" id="NF002955">
    <property type="entry name" value="PRK03609.1"/>
    <property type="match status" value="1"/>
</dbReference>
<gene>
    <name evidence="7" type="primary">umuC</name>
    <name evidence="7" type="ORF">OTERR_13280</name>
</gene>
<dbReference type="InterPro" id="IPR043128">
    <property type="entry name" value="Rev_trsase/Diguanyl_cyclase"/>
</dbReference>
<evidence type="ECO:0000256" key="2">
    <source>
        <dbReference type="ARBA" id="ARBA00022763"/>
    </source>
</evidence>
<dbReference type="Gene3D" id="3.40.1170.60">
    <property type="match status" value="1"/>
</dbReference>
<dbReference type="PROSITE" id="PS50173">
    <property type="entry name" value="UMUC"/>
    <property type="match status" value="1"/>
</dbReference>
<dbReference type="EMBL" id="CP022579">
    <property type="protein sequence ID" value="QEL64804.1"/>
    <property type="molecule type" value="Genomic_DNA"/>
</dbReference>
<evidence type="ECO:0000256" key="1">
    <source>
        <dbReference type="ARBA" id="ARBA00010945"/>
    </source>
</evidence>
<evidence type="ECO:0000256" key="5">
    <source>
        <dbReference type="ARBA" id="ARBA00023236"/>
    </source>
</evidence>
<dbReference type="Pfam" id="PF11799">
    <property type="entry name" value="IMS_C"/>
    <property type="match status" value="1"/>
</dbReference>
<dbReference type="GO" id="GO:0006281">
    <property type="term" value="P:DNA repair"/>
    <property type="evidence" value="ECO:0007669"/>
    <property type="project" value="UniProtKB-KW"/>
</dbReference>
<dbReference type="InterPro" id="IPR025188">
    <property type="entry name" value="DUF4113"/>
</dbReference>
<keyword evidence="3" id="KW-0741">SOS mutagenesis</keyword>
<dbReference type="RefSeq" id="WP_149425246.1">
    <property type="nucleotide sequence ID" value="NZ_CP022579.1"/>
</dbReference>
<keyword evidence="4" id="KW-0234">DNA repair</keyword>
<dbReference type="InterPro" id="IPR050116">
    <property type="entry name" value="DNA_polymerase-Y"/>
</dbReference>
<dbReference type="InterPro" id="IPR001126">
    <property type="entry name" value="UmuC"/>
</dbReference>
<organism evidence="7 8">
    <name type="scientific">Oryzomicrobium terrae</name>
    <dbReference type="NCBI Taxonomy" id="1735038"/>
    <lineage>
        <taxon>Bacteria</taxon>
        <taxon>Pseudomonadati</taxon>
        <taxon>Pseudomonadota</taxon>
        <taxon>Betaproteobacteria</taxon>
        <taxon>Rhodocyclales</taxon>
        <taxon>Rhodocyclaceae</taxon>
        <taxon>Oryzomicrobium</taxon>
    </lineage>
</organism>
<evidence type="ECO:0000256" key="4">
    <source>
        <dbReference type="ARBA" id="ARBA00023204"/>
    </source>
</evidence>
<name>A0A5C1E858_9RHOO</name>
<sequence length="430" mass="47281">MSTFALVDVNNFYASCEKVFDPALASKPVVVLSNNDGCVVARSAEAKAMGVPMGVPWFKIRATFERAGGVAMSSNYALYADMSNRVMTLLGNMAPGQEIYSIDESFLDLTGLPNPVAIGRKIRHEVLRHTGLVVCVGIGPSKTLAKLANHVAKKAVHDRSGVCDLGAMTQADLEGLLRHIDVGEVWGVGRRHTESLARYGIRTAWDLRQADPETLRRRFSVVMERTVRELRGTSCLQLEEVVPAKQQIISSRSFGAPVRRMGDLQEAVSLYVSRAAVKLRRQASLATVVQVFIMTNRFKSEVPQYSGALAVPLTEPTDDTLRLLRAARYGLQRIYRPGFEYVKAGVSVFGLVSSTGWQPGLFEAPGRAVERGRRIALMAAMDQVNAKWGRGTLGPGVVGLQESRVWSMKRGKMSLRYTTQWDELPLVLAK</sequence>
<dbReference type="PANTHER" id="PTHR11076">
    <property type="entry name" value="DNA REPAIR POLYMERASE UMUC / TRANSFERASE FAMILY MEMBER"/>
    <property type="match status" value="1"/>
</dbReference>
<dbReference type="InterPro" id="IPR017961">
    <property type="entry name" value="DNA_pol_Y-fam_little_finger"/>
</dbReference>
<dbReference type="KEGG" id="otr:OTERR_13280"/>
<dbReference type="GO" id="GO:0003887">
    <property type="term" value="F:DNA-directed DNA polymerase activity"/>
    <property type="evidence" value="ECO:0007669"/>
    <property type="project" value="TreeGrafter"/>
</dbReference>